<proteinExistence type="predicted"/>
<dbReference type="EMBL" id="JAGTUU010000003">
    <property type="protein sequence ID" value="MBS0124236.1"/>
    <property type="molecule type" value="Genomic_DNA"/>
</dbReference>
<evidence type="ECO:0000256" key="1">
    <source>
        <dbReference type="SAM" id="Coils"/>
    </source>
</evidence>
<dbReference type="AlphaFoldDB" id="A0A8J7WEH7"/>
<evidence type="ECO:0000313" key="3">
    <source>
        <dbReference type="Proteomes" id="UP000681356"/>
    </source>
</evidence>
<feature type="coiled-coil region" evidence="1">
    <location>
        <begin position="10"/>
        <end position="37"/>
    </location>
</feature>
<keyword evidence="3" id="KW-1185">Reference proteome</keyword>
<dbReference type="Proteomes" id="UP000681356">
    <property type="component" value="Unassembled WGS sequence"/>
</dbReference>
<reference evidence="2" key="1">
    <citation type="submission" date="2021-04" db="EMBL/GenBank/DDBJ databases">
        <authorList>
            <person name="Yoon J."/>
        </authorList>
    </citation>
    <scope>NUCLEOTIDE SEQUENCE</scope>
    <source>
        <strain evidence="2">KMU-90</strain>
    </source>
</reference>
<protein>
    <submittedName>
        <fullName evidence="2">Uncharacterized protein</fullName>
    </submittedName>
</protein>
<name>A0A8J7WEH7_9RHOB</name>
<dbReference type="RefSeq" id="WP_212536195.1">
    <property type="nucleotide sequence ID" value="NZ_JAGTUU010000003.1"/>
</dbReference>
<organism evidence="2 3">
    <name type="scientific">Thetidibacter halocola</name>
    <dbReference type="NCBI Taxonomy" id="2827239"/>
    <lineage>
        <taxon>Bacteria</taxon>
        <taxon>Pseudomonadati</taxon>
        <taxon>Pseudomonadota</taxon>
        <taxon>Alphaproteobacteria</taxon>
        <taxon>Rhodobacterales</taxon>
        <taxon>Roseobacteraceae</taxon>
        <taxon>Thetidibacter</taxon>
    </lineage>
</organism>
<comment type="caution">
    <text evidence="2">The sequence shown here is derived from an EMBL/GenBank/DDBJ whole genome shotgun (WGS) entry which is preliminary data.</text>
</comment>
<keyword evidence="1" id="KW-0175">Coiled coil</keyword>
<evidence type="ECO:0000313" key="2">
    <source>
        <dbReference type="EMBL" id="MBS0124236.1"/>
    </source>
</evidence>
<sequence>MEEQNEDRTLIRASSRLRRLESERDDIAEMLATIREDIRDLRTRIRQGEVSRSAEDAKLMADIRYWLRASRETEAEIEDIRRKEEGIVGEYGLDLEQACVAVRCQLDSLRACCGAGEVS</sequence>
<gene>
    <name evidence="2" type="ORF">KB874_08810</name>
</gene>
<accession>A0A8J7WEH7</accession>